<dbReference type="Gene3D" id="1.20.910.10">
    <property type="entry name" value="Heme oxygenase-like"/>
    <property type="match status" value="1"/>
</dbReference>
<reference evidence="7" key="1">
    <citation type="submission" date="2018-04" db="EMBL/GenBank/DDBJ databases">
        <authorList>
            <person name="Cornet L."/>
        </authorList>
    </citation>
    <scope>NUCLEOTIDE SEQUENCE [LARGE SCALE GENOMIC DNA]</scope>
</reference>
<evidence type="ECO:0000313" key="7">
    <source>
        <dbReference type="Proteomes" id="UP000249081"/>
    </source>
</evidence>
<feature type="domain" description="Thiaminase-2/PQQC" evidence="5">
    <location>
        <begin position="12"/>
        <end position="201"/>
    </location>
</feature>
<name>A0A2W4WHW1_9CYAN</name>
<sequence>MPLTCQSLLQAHPTAWEKATVHPFLTDCHSGTLHPAQFNTWLGQDYLFVKDFTRMVGRVLGAAPDEHIDVLLAGLGAIKDELLWFEAKAAERSLDLAAPPQPTCQSYCEFMASLATQPYPVQATALWAIEYAYNQGWQLPGPMPEPYTEFADRWGNPGFTDYVHLLGSQADAALATANDTAQAEQAFLRVAELEAAFWQMAFATAIVPN</sequence>
<keyword evidence="2" id="KW-0784">Thiamine biosynthesis</keyword>
<dbReference type="InterPro" id="IPR004305">
    <property type="entry name" value="Thiaminase-2/PQQC"/>
</dbReference>
<feature type="active site" description="Proton donor" evidence="3">
    <location>
        <position position="194"/>
    </location>
</feature>
<feature type="binding site" evidence="4">
    <location>
        <position position="130"/>
    </location>
    <ligand>
        <name>substrate</name>
    </ligand>
</feature>
<dbReference type="GO" id="GO:0050334">
    <property type="term" value="F:thiaminase activity"/>
    <property type="evidence" value="ECO:0007669"/>
    <property type="project" value="UniProtKB-UniRule"/>
</dbReference>
<dbReference type="SUPFAM" id="SSF48613">
    <property type="entry name" value="Heme oxygenase-like"/>
    <property type="match status" value="1"/>
</dbReference>
<dbReference type="PIRSF" id="PIRSF003170">
    <property type="entry name" value="Pet18p"/>
    <property type="match status" value="1"/>
</dbReference>
<comment type="pathway">
    <text evidence="1 2">Cofactor biosynthesis; thiamine diphosphate biosynthesis.</text>
</comment>
<reference evidence="6 7" key="2">
    <citation type="submission" date="2018-06" db="EMBL/GenBank/DDBJ databases">
        <title>Metagenomic assembly of (sub)arctic Cyanobacteria and their associated microbiome from non-axenic cultures.</title>
        <authorList>
            <person name="Baurain D."/>
        </authorList>
    </citation>
    <scope>NUCLEOTIDE SEQUENCE [LARGE SCALE GENOMIC DNA]</scope>
    <source>
        <strain evidence="6">ULC041bin1</strain>
    </source>
</reference>
<feature type="binding site" evidence="4">
    <location>
        <position position="45"/>
    </location>
    <ligand>
        <name>substrate</name>
    </ligand>
</feature>
<evidence type="ECO:0000256" key="1">
    <source>
        <dbReference type="ARBA" id="ARBA00004948"/>
    </source>
</evidence>
<comment type="catalytic activity">
    <reaction evidence="2">
        <text>thiamine + H2O = 5-(2-hydroxyethyl)-4-methylthiazole + 4-amino-5-hydroxymethyl-2-methylpyrimidine + H(+)</text>
        <dbReference type="Rhea" id="RHEA:17509"/>
        <dbReference type="ChEBI" id="CHEBI:15377"/>
        <dbReference type="ChEBI" id="CHEBI:15378"/>
        <dbReference type="ChEBI" id="CHEBI:16892"/>
        <dbReference type="ChEBI" id="CHEBI:17957"/>
        <dbReference type="ChEBI" id="CHEBI:18385"/>
        <dbReference type="EC" id="3.5.99.2"/>
    </reaction>
</comment>
<dbReference type="UniPathway" id="UPA00060"/>
<protein>
    <recommendedName>
        <fullName evidence="2">Aminopyrimidine aminohydrolase</fullName>
        <ecNumber evidence="2">3.5.99.2</ecNumber>
    </recommendedName>
</protein>
<comment type="similarity">
    <text evidence="2">Belongs to the TenA family.</text>
</comment>
<dbReference type="Pfam" id="PF03070">
    <property type="entry name" value="TENA_THI-4"/>
    <property type="match status" value="1"/>
</dbReference>
<evidence type="ECO:0000259" key="5">
    <source>
        <dbReference type="Pfam" id="PF03070"/>
    </source>
</evidence>
<dbReference type="GO" id="GO:0005829">
    <property type="term" value="C:cytosol"/>
    <property type="evidence" value="ECO:0007669"/>
    <property type="project" value="TreeGrafter"/>
</dbReference>
<evidence type="ECO:0000256" key="3">
    <source>
        <dbReference type="PIRSR" id="PIRSR003170-1"/>
    </source>
</evidence>
<dbReference type="EMBL" id="QBMN01000015">
    <property type="protein sequence ID" value="PZO44714.1"/>
    <property type="molecule type" value="Genomic_DNA"/>
</dbReference>
<dbReference type="CDD" id="cd19357">
    <property type="entry name" value="TenA_E_At3g16990-like"/>
    <property type="match status" value="1"/>
</dbReference>
<dbReference type="InterPro" id="IPR050967">
    <property type="entry name" value="Thiamine_Salvage_TenA"/>
</dbReference>
<organism evidence="6 7">
    <name type="scientific">Shackletoniella antarctica</name>
    <dbReference type="NCBI Taxonomy" id="268115"/>
    <lineage>
        <taxon>Bacteria</taxon>
        <taxon>Bacillati</taxon>
        <taxon>Cyanobacteriota</taxon>
        <taxon>Cyanophyceae</taxon>
        <taxon>Oculatellales</taxon>
        <taxon>Oculatellaceae</taxon>
        <taxon>Shackletoniella</taxon>
    </lineage>
</organism>
<dbReference type="GO" id="GO:0009229">
    <property type="term" value="P:thiamine diphosphate biosynthetic process"/>
    <property type="evidence" value="ECO:0007669"/>
    <property type="project" value="UniProtKB-UniPathway"/>
</dbReference>
<dbReference type="InterPro" id="IPR016084">
    <property type="entry name" value="Haem_Oase-like_multi-hlx"/>
</dbReference>
<dbReference type="Proteomes" id="UP000249081">
    <property type="component" value="Unassembled WGS sequence"/>
</dbReference>
<dbReference type="PANTHER" id="PTHR43198:SF5">
    <property type="entry name" value="BIFUNCTIONAL TENA-E PROTEIN"/>
    <property type="match status" value="1"/>
</dbReference>
<evidence type="ECO:0000256" key="2">
    <source>
        <dbReference type="PIRNR" id="PIRNR003170"/>
    </source>
</evidence>
<dbReference type="EC" id="3.5.99.2" evidence="2"/>
<comment type="caution">
    <text evidence="6">The sequence shown here is derived from an EMBL/GenBank/DDBJ whole genome shotgun (WGS) entry which is preliminary data.</text>
</comment>
<evidence type="ECO:0000256" key="4">
    <source>
        <dbReference type="PIRSR" id="PIRSR003170-2"/>
    </source>
</evidence>
<accession>A0A2W4WHW1</accession>
<dbReference type="PANTHER" id="PTHR43198">
    <property type="entry name" value="BIFUNCTIONAL TH2 PROTEIN"/>
    <property type="match status" value="1"/>
</dbReference>
<dbReference type="InterPro" id="IPR026285">
    <property type="entry name" value="TenA_E"/>
</dbReference>
<gene>
    <name evidence="6" type="ORF">DCF17_03580</name>
</gene>
<dbReference type="GO" id="GO:0009228">
    <property type="term" value="P:thiamine biosynthetic process"/>
    <property type="evidence" value="ECO:0007669"/>
    <property type="project" value="UniProtKB-KW"/>
</dbReference>
<feature type="binding site" evidence="4">
    <location>
        <position position="81"/>
    </location>
    <ligand>
        <name>substrate</name>
    </ligand>
</feature>
<dbReference type="AlphaFoldDB" id="A0A2W4WHW1"/>
<keyword evidence="2" id="KW-0378">Hydrolase</keyword>
<comment type="function">
    <text evidence="2">Catalyzes an amino-pyrimidine hydrolysis reaction at the C5' of the pyrimidine moiety of thiamine compounds, a reaction that is part of a thiamine salvage pathway. Thus, catalyzes the conversion of 4-amino-5-aminomethyl-2-methylpyrimidine to 4-amino-5-hydroxymethyl-2-methylpyrimidine (HMP).</text>
</comment>
<evidence type="ECO:0000313" key="6">
    <source>
        <dbReference type="EMBL" id="PZO44714.1"/>
    </source>
</evidence>
<proteinExistence type="inferred from homology"/>
<comment type="catalytic activity">
    <reaction evidence="2">
        <text>4-amino-5-aminomethyl-2-methylpyrimidine + H2O = 4-amino-5-hydroxymethyl-2-methylpyrimidine + NH4(+)</text>
        <dbReference type="Rhea" id="RHEA:31799"/>
        <dbReference type="ChEBI" id="CHEBI:15377"/>
        <dbReference type="ChEBI" id="CHEBI:16892"/>
        <dbReference type="ChEBI" id="CHEBI:28938"/>
        <dbReference type="ChEBI" id="CHEBI:63416"/>
        <dbReference type="EC" id="3.5.99.2"/>
    </reaction>
</comment>